<dbReference type="EMBL" id="MH834598">
    <property type="protein sequence ID" value="AYN55840.1"/>
    <property type="molecule type" value="Genomic_DNA"/>
</dbReference>
<evidence type="ECO:0000313" key="3">
    <source>
        <dbReference type="EMBL" id="AYN55840.1"/>
    </source>
</evidence>
<gene>
    <name evidence="3" type="primary">64</name>
    <name evidence="3" type="ORF">PBI_AUXILIUM_64</name>
</gene>
<proteinExistence type="predicted"/>
<dbReference type="InterPro" id="IPR051703">
    <property type="entry name" value="NF-kappa-B_Signaling_Reg"/>
</dbReference>
<sequence length="276" mass="30267">MSLHIYEELDQGTPEWLAARAGIVTASVVGNLISKGAPDALTVDCPKCLALPAESCISTARKVPTPIKTPHDERVAKASHLPPVYGVASTDTARAIISTLVAERITGFVEQIYPSRDMERGTLSEPYARDIYAENYAPESVSQVGFMVREFDGYRIGYSPDGLVGDDGLIEIKSPRQKKHLATILAGEVPAEHMAQCQTGLLVSGRKWIDFISYNGGMPLWHKRVAPDEEWFTAIKQVAAAYEETAATMIANYKTATSGLPETERIDFFPEMEITF</sequence>
<feature type="domain" description="DNA-binding phage zinc finger" evidence="2">
    <location>
        <begin position="38"/>
        <end position="82"/>
    </location>
</feature>
<evidence type="ECO:0000259" key="2">
    <source>
        <dbReference type="Pfam" id="PF24623"/>
    </source>
</evidence>
<feature type="domain" description="YqaJ viral recombinase" evidence="1">
    <location>
        <begin position="96"/>
        <end position="206"/>
    </location>
</feature>
<dbReference type="GeneID" id="77931752"/>
<keyword evidence="3" id="KW-0540">Nuclease</keyword>
<keyword evidence="3" id="KW-0269">Exonuclease</keyword>
<dbReference type="SUPFAM" id="SSF52980">
    <property type="entry name" value="Restriction endonuclease-like"/>
    <property type="match status" value="1"/>
</dbReference>
<dbReference type="GO" id="GO:0004527">
    <property type="term" value="F:exonuclease activity"/>
    <property type="evidence" value="ECO:0007669"/>
    <property type="project" value="UniProtKB-KW"/>
</dbReference>
<dbReference type="PANTHER" id="PTHR46609">
    <property type="entry name" value="EXONUCLEASE, PHAGE-TYPE/RECB, C-TERMINAL DOMAIN-CONTAINING PROTEIN"/>
    <property type="match status" value="1"/>
</dbReference>
<keyword evidence="4" id="KW-1185">Reference proteome</keyword>
<dbReference type="Gene3D" id="3.90.320.10">
    <property type="match status" value="1"/>
</dbReference>
<reference evidence="3 4" key="1">
    <citation type="submission" date="2018-09" db="EMBL/GenBank/DDBJ databases">
        <authorList>
            <person name="Rimple P.A."/>
            <person name="Stoner T.H."/>
            <person name="Garlena R.A."/>
            <person name="Russell D.A."/>
            <person name="Pope W.H."/>
            <person name="Jacobs-Sera D."/>
            <person name="Hatfull G.F."/>
        </authorList>
    </citation>
    <scope>NUCLEOTIDE SEQUENCE [LARGE SCALE GENOMIC DNA]</scope>
</reference>
<dbReference type="InterPro" id="IPR011604">
    <property type="entry name" value="PDDEXK-like_dom_sf"/>
</dbReference>
<name>A0A3G2KA53_9CAUD</name>
<evidence type="ECO:0000313" key="4">
    <source>
        <dbReference type="Proteomes" id="UP000266910"/>
    </source>
</evidence>
<dbReference type="InterPro" id="IPR011335">
    <property type="entry name" value="Restrct_endonuc-II-like"/>
</dbReference>
<dbReference type="KEGG" id="vg:77931752"/>
<evidence type="ECO:0000259" key="1">
    <source>
        <dbReference type="Pfam" id="PF09588"/>
    </source>
</evidence>
<keyword evidence="3" id="KW-0378">Hydrolase</keyword>
<accession>A0A3G2KA53</accession>
<dbReference type="Pfam" id="PF09588">
    <property type="entry name" value="YqaJ"/>
    <property type="match status" value="1"/>
</dbReference>
<dbReference type="InterPro" id="IPR019080">
    <property type="entry name" value="YqaJ_viral_recombinase"/>
</dbReference>
<organism evidence="3 4">
    <name type="scientific">Arthrobacter phage Auxilium</name>
    <dbReference type="NCBI Taxonomy" id="2419948"/>
    <lineage>
        <taxon>Viruses</taxon>
        <taxon>Duplodnaviria</taxon>
        <taxon>Heunggongvirae</taxon>
        <taxon>Uroviricota</taxon>
        <taxon>Caudoviricetes</taxon>
        <taxon>Richievirus</taxon>
        <taxon>Richievirus auxilium</taxon>
    </lineage>
</organism>
<dbReference type="RefSeq" id="YP_010655883.1">
    <property type="nucleotide sequence ID" value="NC_070832.1"/>
</dbReference>
<dbReference type="Pfam" id="PF24623">
    <property type="entry name" value="Phage_zn_bind_8"/>
    <property type="match status" value="1"/>
</dbReference>
<dbReference type="PANTHER" id="PTHR46609:SF6">
    <property type="entry name" value="EXONUCLEASE, PHAGE-TYPE_RECB, C-TERMINAL DOMAIN-CONTAINING PROTEIN-RELATED"/>
    <property type="match status" value="1"/>
</dbReference>
<protein>
    <submittedName>
        <fullName evidence="3">Exonuclease</fullName>
    </submittedName>
</protein>
<dbReference type="InterPro" id="IPR056911">
    <property type="entry name" value="Phage_Znf_bind_put"/>
</dbReference>
<dbReference type="Proteomes" id="UP000266910">
    <property type="component" value="Genome"/>
</dbReference>